<sequence length="274" mass="29684">METRAPSWLPIPITVSLVILGWVIARMTPPEGPEIAVRILGSPLGLRWTPALGIGLFSAALAAAGTESFLRSHPRFQEESWGRQLSRLITPAGVALGGMLFTLGFPVSPIWWIGLGLGGMALAVAMLGERYRLETRGIPALATPLLVQALGYLIALAAIVGVFQSGWRTLSHMILGGLIAAGLAATRLVEAEVPERRRWLYVALIGWSMAAVAAAFRYWTLSPVTLGLWWLIMLYELVEMSLWHLQGRALSPRVAVEFGSLGFLVALLARWLAG</sequence>
<dbReference type="EMBL" id="FYEK01000022">
    <property type="protein sequence ID" value="SNB62814.1"/>
    <property type="molecule type" value="Genomic_DNA"/>
</dbReference>
<gene>
    <name evidence="2" type="ORF">SAMN02746019_00005910</name>
</gene>
<dbReference type="Proteomes" id="UP000197025">
    <property type="component" value="Unassembled WGS sequence"/>
</dbReference>
<dbReference type="InterPro" id="IPR043715">
    <property type="entry name" value="DUF5656"/>
</dbReference>
<dbReference type="AlphaFoldDB" id="A0A212QT79"/>
<evidence type="ECO:0000313" key="3">
    <source>
        <dbReference type="Proteomes" id="UP000197025"/>
    </source>
</evidence>
<proteinExistence type="predicted"/>
<keyword evidence="3" id="KW-1185">Reference proteome</keyword>
<feature type="transmembrane region" description="Helical" evidence="1">
    <location>
        <begin position="45"/>
        <end position="64"/>
    </location>
</feature>
<feature type="transmembrane region" description="Helical" evidence="1">
    <location>
        <begin position="110"/>
        <end position="128"/>
    </location>
</feature>
<dbReference type="InParanoid" id="A0A212QT79"/>
<feature type="transmembrane region" description="Helical" evidence="1">
    <location>
        <begin position="7"/>
        <end position="25"/>
    </location>
</feature>
<feature type="transmembrane region" description="Helical" evidence="1">
    <location>
        <begin position="201"/>
        <end position="220"/>
    </location>
</feature>
<feature type="transmembrane region" description="Helical" evidence="1">
    <location>
        <begin position="140"/>
        <end position="163"/>
    </location>
</feature>
<feature type="transmembrane region" description="Helical" evidence="1">
    <location>
        <begin position="85"/>
        <end position="104"/>
    </location>
</feature>
<keyword evidence="1" id="KW-1133">Transmembrane helix</keyword>
<feature type="transmembrane region" description="Helical" evidence="1">
    <location>
        <begin position="254"/>
        <end position="273"/>
    </location>
</feature>
<dbReference type="Pfam" id="PF18900">
    <property type="entry name" value="DUF5656"/>
    <property type="match status" value="1"/>
</dbReference>
<reference evidence="3" key="1">
    <citation type="submission" date="2017-06" db="EMBL/GenBank/DDBJ databases">
        <authorList>
            <person name="Varghese N."/>
            <person name="Submissions S."/>
        </authorList>
    </citation>
    <scope>NUCLEOTIDE SEQUENCE [LARGE SCALE GENOMIC DNA]</scope>
    <source>
        <strain evidence="3">JAD2</strain>
    </source>
</reference>
<keyword evidence="1" id="KW-0812">Transmembrane</keyword>
<feature type="transmembrane region" description="Helical" evidence="1">
    <location>
        <begin position="226"/>
        <end position="245"/>
    </location>
</feature>
<keyword evidence="1" id="KW-0472">Membrane</keyword>
<feature type="transmembrane region" description="Helical" evidence="1">
    <location>
        <begin position="169"/>
        <end position="189"/>
    </location>
</feature>
<organism evidence="2 3">
    <name type="scientific">Thermoflexus hugenholtzii JAD2</name>
    <dbReference type="NCBI Taxonomy" id="877466"/>
    <lineage>
        <taxon>Bacteria</taxon>
        <taxon>Bacillati</taxon>
        <taxon>Chloroflexota</taxon>
        <taxon>Thermoflexia</taxon>
        <taxon>Thermoflexales</taxon>
        <taxon>Thermoflexaceae</taxon>
        <taxon>Thermoflexus</taxon>
    </lineage>
</organism>
<dbReference type="RefSeq" id="WP_088570856.1">
    <property type="nucleotide sequence ID" value="NZ_FYEK01000022.1"/>
</dbReference>
<name>A0A212QT79_9CHLR</name>
<evidence type="ECO:0000256" key="1">
    <source>
        <dbReference type="SAM" id="Phobius"/>
    </source>
</evidence>
<evidence type="ECO:0000313" key="2">
    <source>
        <dbReference type="EMBL" id="SNB62814.1"/>
    </source>
</evidence>
<accession>A0A212QT79</accession>
<protein>
    <submittedName>
        <fullName evidence="2">Uncharacterized protein</fullName>
    </submittedName>
</protein>